<evidence type="ECO:0000313" key="2">
    <source>
        <dbReference type="EMBL" id="PSG86408.1"/>
    </source>
</evidence>
<accession>A0A2T1N545</accession>
<dbReference type="OrthoDB" id="1138655at2"/>
<organism evidence="2 3">
    <name type="scientific">Aurantibacter aestuarii</name>
    <dbReference type="NCBI Taxonomy" id="1266046"/>
    <lineage>
        <taxon>Bacteria</taxon>
        <taxon>Pseudomonadati</taxon>
        <taxon>Bacteroidota</taxon>
        <taxon>Flavobacteriia</taxon>
        <taxon>Flavobacteriales</taxon>
        <taxon>Flavobacteriaceae</taxon>
        <taxon>Aurantibacter</taxon>
    </lineage>
</organism>
<dbReference type="AlphaFoldDB" id="A0A2T1N545"/>
<evidence type="ECO:0000256" key="1">
    <source>
        <dbReference type="SAM" id="MobiDB-lite"/>
    </source>
</evidence>
<reference evidence="2 3" key="1">
    <citation type="submission" date="2018-03" db="EMBL/GenBank/DDBJ databases">
        <title>Mesoflavibacter sp. HG37 and Mesoflavibacter sp. HG96 sp.nov., two marine bacteria isolated from seawater of Western Pacific Ocean.</title>
        <authorList>
            <person name="Cheng H."/>
            <person name="Wu Y.-H."/>
            <person name="Guo L.-L."/>
            <person name="Xu X.-W."/>
        </authorList>
    </citation>
    <scope>NUCLEOTIDE SEQUENCE [LARGE SCALE GENOMIC DNA]</scope>
    <source>
        <strain evidence="2 3">KCTC 32269</strain>
    </source>
</reference>
<comment type="caution">
    <text evidence="2">The sequence shown here is derived from an EMBL/GenBank/DDBJ whole genome shotgun (WGS) entry which is preliminary data.</text>
</comment>
<keyword evidence="3" id="KW-1185">Reference proteome</keyword>
<evidence type="ECO:0000313" key="3">
    <source>
        <dbReference type="Proteomes" id="UP000238426"/>
    </source>
</evidence>
<dbReference type="RefSeq" id="WP_106464147.1">
    <property type="nucleotide sequence ID" value="NZ_PXOQ01000015.1"/>
</dbReference>
<dbReference type="Proteomes" id="UP000238426">
    <property type="component" value="Unassembled WGS sequence"/>
</dbReference>
<protein>
    <submittedName>
        <fullName evidence="2">Uncharacterized protein</fullName>
    </submittedName>
</protein>
<feature type="region of interest" description="Disordered" evidence="1">
    <location>
        <begin position="198"/>
        <end position="230"/>
    </location>
</feature>
<name>A0A2T1N545_9FLAO</name>
<dbReference type="PROSITE" id="PS51257">
    <property type="entry name" value="PROKAR_LIPOPROTEIN"/>
    <property type="match status" value="1"/>
</dbReference>
<dbReference type="EMBL" id="PXOQ01000015">
    <property type="protein sequence ID" value="PSG86408.1"/>
    <property type="molecule type" value="Genomic_DNA"/>
</dbReference>
<feature type="compositionally biased region" description="Polar residues" evidence="1">
    <location>
        <begin position="198"/>
        <end position="215"/>
    </location>
</feature>
<gene>
    <name evidence="2" type="ORF">C7H52_12005</name>
</gene>
<proteinExistence type="predicted"/>
<sequence length="230" mass="26353">MKTPFFSLILIVILTLSSCNQNKKNQLEYKYSSEAPMVKCDSPDSLLVNEAIYEFEKNLNAAFNKDGRNTARIYTTFINQIIQKRFVVNEFATPHSLEIAKALNQSSVFKNETFDVNSDLSNCLFNSIKNNNLRTSLNSLKKANSLRDNVLLPTFQNEARNFYNDKYISTILALKYYYPLLVKMEEKDLVEKLDATPQNGTINFNKTPNTNQTIKPQIKAEQPGHEGHNH</sequence>